<dbReference type="AlphaFoldDB" id="A0A1I6WFX3"/>
<keyword evidence="5" id="KW-1185">Reference proteome</keyword>
<dbReference type="GO" id="GO:0017168">
    <property type="term" value="F:5-oxoprolinase (ATP-hydrolyzing) activity"/>
    <property type="evidence" value="ECO:0007669"/>
    <property type="project" value="TreeGrafter"/>
</dbReference>
<sequence length="697" mass="75045">MLRLGIDIGGTFTDFALADQARRWTAVHKRLTTPEAPERAVIEGVSAICSENGVTVDDIGEIIHGTTLITNALIERRGQPTGMLVTEGFRDTFDIGQEQRYDLYDLHLRFAEPLVARSERAEVTERLNHRGEVLVALDEDGLRASLKGLVEGRGIASLAICFLHSYRNPTHENRAAAIAKEMYPELYVSTSADVFARPLEYERWTTACANAYSQPMVDRYLRRLEEGLAGIGYAGALSIIASGGGLMTPAMARRYPVRLLESGPAAGVLMAARLSEVLDMSSVIAFDLGGTTAKGALVRNGEPSKKYSFEAAHAYKHKSGSGLTLQIPVIDMAEIGSGGGSIVAVDSLGLIRVGPRSASSVPGPACYGRGGAAPALTDANLILGYLDADFFLGGKMPLDTDAASRSIGRTVAQPLDMDLMRAAWGIHDIANEDISRAFRMHATERGFDYRRSSMVASGGGGPVHAARIARKLNVPRVIYPAGAGVMSAFGMLVGARSFEVVRAHSQRLDSLSAGELEALLTSLRSEVFSHLAGDDLDRSDIATDVRLDMRYLGQGYDIEVRLPQGVSTETSLAMLPAVFATAYKDVFHTTLDQPLEITGLKVEARAPKPEFMPLLPADRPETGTAQKGTRQAYFPAAGGLTACPVYDRYLLRPGQVIEGPCLVEERESTCLLDKGDRGLIDTFGNLVAEINTQREVA</sequence>
<evidence type="ECO:0000259" key="3">
    <source>
        <dbReference type="Pfam" id="PF19278"/>
    </source>
</evidence>
<dbReference type="Pfam" id="PF05378">
    <property type="entry name" value="Hydant_A_N"/>
    <property type="match status" value="1"/>
</dbReference>
<name>A0A1I6WFX3_9RHOB</name>
<dbReference type="Proteomes" id="UP000199392">
    <property type="component" value="Unassembled WGS sequence"/>
</dbReference>
<protein>
    <submittedName>
        <fullName evidence="4">N-methylhydantoinase A</fullName>
    </submittedName>
</protein>
<dbReference type="Pfam" id="PF01968">
    <property type="entry name" value="Hydantoinase_A"/>
    <property type="match status" value="1"/>
</dbReference>
<dbReference type="STRING" id="311180.SAMN04488050_12035"/>
<dbReference type="PANTHER" id="PTHR11365">
    <property type="entry name" value="5-OXOPROLINASE RELATED"/>
    <property type="match status" value="1"/>
</dbReference>
<organism evidence="4 5">
    <name type="scientific">Alloyangia pacifica</name>
    <dbReference type="NCBI Taxonomy" id="311180"/>
    <lineage>
        <taxon>Bacteria</taxon>
        <taxon>Pseudomonadati</taxon>
        <taxon>Pseudomonadota</taxon>
        <taxon>Alphaproteobacteria</taxon>
        <taxon>Rhodobacterales</taxon>
        <taxon>Roseobacteraceae</taxon>
        <taxon>Alloyangia</taxon>
    </lineage>
</organism>
<evidence type="ECO:0000259" key="2">
    <source>
        <dbReference type="Pfam" id="PF05378"/>
    </source>
</evidence>
<dbReference type="InterPro" id="IPR002821">
    <property type="entry name" value="Hydantoinase_A"/>
</dbReference>
<dbReference type="PANTHER" id="PTHR11365:SF23">
    <property type="entry name" value="HYPOTHETICAL 5-OXOPROLINASE (EUROFUNG)-RELATED"/>
    <property type="match status" value="1"/>
</dbReference>
<evidence type="ECO:0000313" key="4">
    <source>
        <dbReference type="EMBL" id="SFT24903.1"/>
    </source>
</evidence>
<feature type="domain" description="Acetophenone carboxylase-like C-terminal" evidence="3">
    <location>
        <begin position="513"/>
        <end position="683"/>
    </location>
</feature>
<accession>A0A1I6WFX3</accession>
<feature type="domain" description="Hydantoinase/oxoprolinase N-terminal" evidence="2">
    <location>
        <begin position="3"/>
        <end position="182"/>
    </location>
</feature>
<dbReference type="EMBL" id="FOZW01000020">
    <property type="protein sequence ID" value="SFT24903.1"/>
    <property type="molecule type" value="Genomic_DNA"/>
</dbReference>
<dbReference type="InterPro" id="IPR043129">
    <property type="entry name" value="ATPase_NBD"/>
</dbReference>
<evidence type="ECO:0000259" key="1">
    <source>
        <dbReference type="Pfam" id="PF01968"/>
    </source>
</evidence>
<dbReference type="GO" id="GO:0005829">
    <property type="term" value="C:cytosol"/>
    <property type="evidence" value="ECO:0007669"/>
    <property type="project" value="TreeGrafter"/>
</dbReference>
<gene>
    <name evidence="4" type="ORF">SAMN04488050_12035</name>
</gene>
<dbReference type="InterPro" id="IPR045079">
    <property type="entry name" value="Oxoprolinase-like"/>
</dbReference>
<evidence type="ECO:0000313" key="5">
    <source>
        <dbReference type="Proteomes" id="UP000199392"/>
    </source>
</evidence>
<dbReference type="InterPro" id="IPR008040">
    <property type="entry name" value="Hydant_A_N"/>
</dbReference>
<reference evidence="5" key="1">
    <citation type="submission" date="2016-10" db="EMBL/GenBank/DDBJ databases">
        <authorList>
            <person name="Varghese N."/>
            <person name="Submissions S."/>
        </authorList>
    </citation>
    <scope>NUCLEOTIDE SEQUENCE [LARGE SCALE GENOMIC DNA]</scope>
    <source>
        <strain evidence="5">DSM 26894</strain>
    </source>
</reference>
<dbReference type="SUPFAM" id="SSF53067">
    <property type="entry name" value="Actin-like ATPase domain"/>
    <property type="match status" value="1"/>
</dbReference>
<feature type="domain" description="Hydantoinase A/oxoprolinase" evidence="1">
    <location>
        <begin position="203"/>
        <end position="493"/>
    </location>
</feature>
<dbReference type="GO" id="GO:0006749">
    <property type="term" value="P:glutathione metabolic process"/>
    <property type="evidence" value="ECO:0007669"/>
    <property type="project" value="TreeGrafter"/>
</dbReference>
<proteinExistence type="predicted"/>
<dbReference type="Pfam" id="PF19278">
    <property type="entry name" value="Hydant_A_C"/>
    <property type="match status" value="1"/>
</dbReference>
<dbReference type="InterPro" id="IPR049517">
    <property type="entry name" value="ACX-like_C"/>
</dbReference>